<dbReference type="EMBL" id="CP111024">
    <property type="protein sequence ID" value="WAR23032.1"/>
    <property type="molecule type" value="Genomic_DNA"/>
</dbReference>
<name>A0ABY7FLM0_MYAAR</name>
<dbReference type="Proteomes" id="UP001164746">
    <property type="component" value="Chromosome 13"/>
</dbReference>
<evidence type="ECO:0000313" key="2">
    <source>
        <dbReference type="Proteomes" id="UP001164746"/>
    </source>
</evidence>
<organism evidence="1 2">
    <name type="scientific">Mya arenaria</name>
    <name type="common">Soft-shell clam</name>
    <dbReference type="NCBI Taxonomy" id="6604"/>
    <lineage>
        <taxon>Eukaryota</taxon>
        <taxon>Metazoa</taxon>
        <taxon>Spiralia</taxon>
        <taxon>Lophotrochozoa</taxon>
        <taxon>Mollusca</taxon>
        <taxon>Bivalvia</taxon>
        <taxon>Autobranchia</taxon>
        <taxon>Heteroconchia</taxon>
        <taxon>Euheterodonta</taxon>
        <taxon>Imparidentia</taxon>
        <taxon>Neoheterodontei</taxon>
        <taxon>Myida</taxon>
        <taxon>Myoidea</taxon>
        <taxon>Myidae</taxon>
        <taxon>Mya</taxon>
    </lineage>
</organism>
<accession>A0ABY7FLM0</accession>
<reference evidence="1" key="1">
    <citation type="submission" date="2022-11" db="EMBL/GenBank/DDBJ databases">
        <title>Centuries of genome instability and evolution in soft-shell clam transmissible cancer (bioRxiv).</title>
        <authorList>
            <person name="Hart S.F.M."/>
            <person name="Yonemitsu M.A."/>
            <person name="Giersch R.M."/>
            <person name="Beal B.F."/>
            <person name="Arriagada G."/>
            <person name="Davis B.W."/>
            <person name="Ostrander E.A."/>
            <person name="Goff S.P."/>
            <person name="Metzger M.J."/>
        </authorList>
    </citation>
    <scope>NUCLEOTIDE SEQUENCE</scope>
    <source>
        <strain evidence="1">MELC-2E11</strain>
        <tissue evidence="1">Siphon/mantle</tissue>
    </source>
</reference>
<proteinExistence type="predicted"/>
<gene>
    <name evidence="1" type="ORF">MAR_036701</name>
</gene>
<keyword evidence="2" id="KW-1185">Reference proteome</keyword>
<protein>
    <submittedName>
        <fullName evidence="1">Uncharacterized protein</fullName>
    </submittedName>
</protein>
<evidence type="ECO:0000313" key="1">
    <source>
        <dbReference type="EMBL" id="WAR23032.1"/>
    </source>
</evidence>
<sequence length="59" mass="6800">MEKHEELASVTTYYENDIQLTKALELSMTLLLREKHSRTLPVQLFARVELGEMFTASSV</sequence>